<organism evidence="2">
    <name type="scientific">marine sediment metagenome</name>
    <dbReference type="NCBI Taxonomy" id="412755"/>
    <lineage>
        <taxon>unclassified sequences</taxon>
        <taxon>metagenomes</taxon>
        <taxon>ecological metagenomes</taxon>
    </lineage>
</organism>
<evidence type="ECO:0000313" key="2">
    <source>
        <dbReference type="EMBL" id="KKN49336.1"/>
    </source>
</evidence>
<dbReference type="EMBL" id="LAZR01001172">
    <property type="protein sequence ID" value="KKN49336.1"/>
    <property type="molecule type" value="Genomic_DNA"/>
</dbReference>
<dbReference type="AlphaFoldDB" id="A0A0F9TK29"/>
<name>A0A0F9TK29_9ZZZZ</name>
<sequence length="273" mass="28605">MAFTNTWDETTPTGSDNASTADDFFRKHRLDLGERLEGMFYGFNADSNASPENDTGIKNLKLYKQSGDPTVVTDFGHFYVKLVSGVPELFYQDDENTTLQLTSGGNLKSTAGLTIDGASTLTGAVSCASTLDVTGNIDPTSYETTNGGFLDEDDMSSDSATKVASQQSIKAAIDAVDSADDFTPTSYAGENSITLPNGMVMKFGHEAGVVGAVSFATETGSAFSTAVVSITLGNVHNSAAGITTIVEGSISKTGFTLIENGNQGGCYWMAIGY</sequence>
<protein>
    <recommendedName>
        <fullName evidence="3">Tail fiber protein</fullName>
    </recommendedName>
</protein>
<accession>A0A0F9TK29</accession>
<gene>
    <name evidence="2" type="ORF">LCGC14_0643670</name>
</gene>
<evidence type="ECO:0000256" key="1">
    <source>
        <dbReference type="SAM" id="MobiDB-lite"/>
    </source>
</evidence>
<evidence type="ECO:0008006" key="3">
    <source>
        <dbReference type="Google" id="ProtNLM"/>
    </source>
</evidence>
<proteinExistence type="predicted"/>
<feature type="region of interest" description="Disordered" evidence="1">
    <location>
        <begin position="1"/>
        <end position="20"/>
    </location>
</feature>
<reference evidence="2" key="1">
    <citation type="journal article" date="2015" name="Nature">
        <title>Complex archaea that bridge the gap between prokaryotes and eukaryotes.</title>
        <authorList>
            <person name="Spang A."/>
            <person name="Saw J.H."/>
            <person name="Jorgensen S.L."/>
            <person name="Zaremba-Niedzwiedzka K."/>
            <person name="Martijn J."/>
            <person name="Lind A.E."/>
            <person name="van Eijk R."/>
            <person name="Schleper C."/>
            <person name="Guy L."/>
            <person name="Ettema T.J."/>
        </authorList>
    </citation>
    <scope>NUCLEOTIDE SEQUENCE</scope>
</reference>
<comment type="caution">
    <text evidence="2">The sequence shown here is derived from an EMBL/GenBank/DDBJ whole genome shotgun (WGS) entry which is preliminary data.</text>
</comment>